<organism evidence="1">
    <name type="scientific">freshwater metagenome</name>
    <dbReference type="NCBI Taxonomy" id="449393"/>
    <lineage>
        <taxon>unclassified sequences</taxon>
        <taxon>metagenomes</taxon>
        <taxon>ecological metagenomes</taxon>
    </lineage>
</organism>
<gene>
    <name evidence="1" type="ORF">UFOPK1413_00240</name>
</gene>
<dbReference type="AlphaFoldDB" id="A0A6J6B2V4"/>
<protein>
    <submittedName>
        <fullName evidence="1">Unannotated protein</fullName>
    </submittedName>
</protein>
<evidence type="ECO:0000313" key="1">
    <source>
        <dbReference type="EMBL" id="CAB4532649.1"/>
    </source>
</evidence>
<accession>A0A6J6B2V4</accession>
<dbReference type="EMBL" id="CAEZSG010000020">
    <property type="protein sequence ID" value="CAB4532649.1"/>
    <property type="molecule type" value="Genomic_DNA"/>
</dbReference>
<reference evidence="1" key="1">
    <citation type="submission" date="2020-05" db="EMBL/GenBank/DDBJ databases">
        <authorList>
            <person name="Chiriac C."/>
            <person name="Salcher M."/>
            <person name="Ghai R."/>
            <person name="Kavagutti S V."/>
        </authorList>
    </citation>
    <scope>NUCLEOTIDE SEQUENCE</scope>
</reference>
<name>A0A6J6B2V4_9ZZZZ</name>
<sequence length="126" mass="14377">MTEHCSNRAVGVTNFGSERNGRPVRKCSRGVTNERVVDVFLEFVVLLTNVETRGILCKHGTTENRCEVESFRLPMRDSSVHVENLAVTYSISKASEPQRRENLAHFFRDIFKKGFNKFGFTAETFS</sequence>
<proteinExistence type="predicted"/>